<keyword evidence="5" id="KW-0175">Coiled coil</keyword>
<dbReference type="GO" id="GO:0005730">
    <property type="term" value="C:nucleolus"/>
    <property type="evidence" value="ECO:0007669"/>
    <property type="project" value="UniProtKB-SubCell"/>
</dbReference>
<feature type="non-terminal residue" evidence="8">
    <location>
        <position position="1"/>
    </location>
</feature>
<keyword evidence="3" id="KW-0539">Nucleus</keyword>
<dbReference type="AlphaFoldDB" id="A0A023G8B4"/>
<dbReference type="InterPro" id="IPR000504">
    <property type="entry name" value="RRM_dom"/>
</dbReference>
<dbReference type="PROSITE" id="PS50102">
    <property type="entry name" value="RRM"/>
    <property type="match status" value="1"/>
</dbReference>
<dbReference type="Pfam" id="PF00076">
    <property type="entry name" value="RRM_1"/>
    <property type="match status" value="1"/>
</dbReference>
<dbReference type="Gene3D" id="3.30.70.330">
    <property type="match status" value="1"/>
</dbReference>
<feature type="compositionally biased region" description="Polar residues" evidence="6">
    <location>
        <begin position="238"/>
        <end position="249"/>
    </location>
</feature>
<feature type="compositionally biased region" description="Low complexity" evidence="6">
    <location>
        <begin position="277"/>
        <end position="307"/>
    </location>
</feature>
<dbReference type="CDD" id="cd12307">
    <property type="entry name" value="RRM_NIFK_like"/>
    <property type="match status" value="1"/>
</dbReference>
<evidence type="ECO:0000313" key="8">
    <source>
        <dbReference type="EMBL" id="JAC29155.1"/>
    </source>
</evidence>
<dbReference type="InterPro" id="IPR035979">
    <property type="entry name" value="RBD_domain_sf"/>
</dbReference>
<dbReference type="InterPro" id="IPR012677">
    <property type="entry name" value="Nucleotide-bd_a/b_plait_sf"/>
</dbReference>
<feature type="compositionally biased region" description="Low complexity" evidence="6">
    <location>
        <begin position="250"/>
        <end position="263"/>
    </location>
</feature>
<feature type="coiled-coil region" evidence="5">
    <location>
        <begin position="145"/>
        <end position="172"/>
    </location>
</feature>
<evidence type="ECO:0000256" key="1">
    <source>
        <dbReference type="ARBA" id="ARBA00004604"/>
    </source>
</evidence>
<accession>A0A023G8B4</accession>
<feature type="compositionally biased region" description="Basic residues" evidence="6">
    <location>
        <begin position="227"/>
        <end position="237"/>
    </location>
</feature>
<evidence type="ECO:0000256" key="3">
    <source>
        <dbReference type="ARBA" id="ARBA00023242"/>
    </source>
</evidence>
<comment type="subcellular location">
    <subcellularLocation>
        <location evidence="1">Nucleus</location>
        <location evidence="1">Nucleolus</location>
    </subcellularLocation>
</comment>
<feature type="domain" description="RRM" evidence="7">
    <location>
        <begin position="38"/>
        <end position="116"/>
    </location>
</feature>
<dbReference type="SMART" id="SM00360">
    <property type="entry name" value="RRM"/>
    <property type="match status" value="1"/>
</dbReference>
<name>A0A023G8B4_AMBTT</name>
<evidence type="ECO:0000256" key="4">
    <source>
        <dbReference type="PROSITE-ProRule" id="PRU00176"/>
    </source>
</evidence>
<feature type="region of interest" description="Disordered" evidence="6">
    <location>
        <begin position="221"/>
        <end position="318"/>
    </location>
</feature>
<feature type="region of interest" description="Disordered" evidence="6">
    <location>
        <begin position="183"/>
        <end position="204"/>
    </location>
</feature>
<dbReference type="EMBL" id="GBBM01006263">
    <property type="protein sequence ID" value="JAC29155.1"/>
    <property type="molecule type" value="mRNA"/>
</dbReference>
<dbReference type="SUPFAM" id="SSF54928">
    <property type="entry name" value="RNA-binding domain, RBD"/>
    <property type="match status" value="1"/>
</dbReference>
<proteinExistence type="evidence at transcript level"/>
<evidence type="ECO:0000259" key="7">
    <source>
        <dbReference type="PROSITE" id="PS50102"/>
    </source>
</evidence>
<sequence>RKWRNSPSCTCSLGTTLHLRISKKKQDEKPQPKVQRRGVVYVKHIPHGFYEEEMKKYFSQFGTVTNLRLSRSGKTGGSRGYAFIEFLSEDVAKIVADTMDGYLFFNKILKCSVVPKEQVHEGLFRHFRYPFPLRKEVVRTVHNRRRMADTEKRSAQRRLATLERTKARLRKMGVRCNFDPEVPSELLEPLPTKDASRASSTAENSGFSIVVDSADESLTFKTPPGARKVHRGKHGKASTKTLTPSRQTASPKKSAKLLASSGSKSRRKGPVVSTPRTTTTAAAAATLTATPKVALKKTVTPKSTSASKTKRRKTPAKT</sequence>
<evidence type="ECO:0000256" key="2">
    <source>
        <dbReference type="ARBA" id="ARBA00022884"/>
    </source>
</evidence>
<dbReference type="PANTHER" id="PTHR46754">
    <property type="entry name" value="MKI67 FHA DOMAIN-INTERACTING NUCLEOLAR PHOSPHOPROTEIN"/>
    <property type="match status" value="1"/>
</dbReference>
<keyword evidence="2 4" id="KW-0694">RNA-binding</keyword>
<reference evidence="8" key="1">
    <citation type="submission" date="2014-03" db="EMBL/GenBank/DDBJ databases">
        <title>The sialotranscriptome of Amblyomma triste, Amblyomma parvum and Amblyomma cajennense ticks, uncovered by 454-based RNA-seq.</title>
        <authorList>
            <person name="Garcia G.R."/>
            <person name="Gardinassi L.G."/>
            <person name="Ribeiro J.M."/>
            <person name="Anatriello E."/>
            <person name="Ferreira B.R."/>
            <person name="Moreira H.N."/>
            <person name="Mafra C."/>
            <person name="Olegario M.M."/>
            <person name="Szabo P.J."/>
            <person name="Miranda-Santos I.K."/>
            <person name="Maruyama S.R."/>
        </authorList>
    </citation>
    <scope>NUCLEOTIDE SEQUENCE</scope>
    <source>
        <strain evidence="8">Mato Grasso do Sul</strain>
        <tissue evidence="8">Salivary glands</tissue>
    </source>
</reference>
<protein>
    <submittedName>
        <fullName evidence="8">Putative mki67 fha domain-containing protein</fullName>
    </submittedName>
</protein>
<evidence type="ECO:0000256" key="5">
    <source>
        <dbReference type="SAM" id="Coils"/>
    </source>
</evidence>
<dbReference type="GO" id="GO:0003723">
    <property type="term" value="F:RNA binding"/>
    <property type="evidence" value="ECO:0007669"/>
    <property type="project" value="UniProtKB-UniRule"/>
</dbReference>
<feature type="compositionally biased region" description="Basic residues" evidence="6">
    <location>
        <begin position="308"/>
        <end position="318"/>
    </location>
</feature>
<organism evidence="8">
    <name type="scientific">Amblyomma triste</name>
    <name type="common">Neotropical tick</name>
    <dbReference type="NCBI Taxonomy" id="251400"/>
    <lineage>
        <taxon>Eukaryota</taxon>
        <taxon>Metazoa</taxon>
        <taxon>Ecdysozoa</taxon>
        <taxon>Arthropoda</taxon>
        <taxon>Chelicerata</taxon>
        <taxon>Arachnida</taxon>
        <taxon>Acari</taxon>
        <taxon>Parasitiformes</taxon>
        <taxon>Ixodida</taxon>
        <taxon>Ixodoidea</taxon>
        <taxon>Ixodidae</taxon>
        <taxon>Amblyomminae</taxon>
        <taxon>Amblyomma</taxon>
    </lineage>
</organism>
<evidence type="ECO:0000256" key="6">
    <source>
        <dbReference type="SAM" id="MobiDB-lite"/>
    </source>
</evidence>